<dbReference type="AlphaFoldDB" id="A0A1M6S106"/>
<proteinExistence type="predicted"/>
<protein>
    <submittedName>
        <fullName evidence="1">Uncharacterized protein</fullName>
    </submittedName>
</protein>
<gene>
    <name evidence="1" type="ORF">SAMN05444159_3123</name>
</gene>
<reference evidence="1 2" key="1">
    <citation type="submission" date="2016-11" db="EMBL/GenBank/DDBJ databases">
        <authorList>
            <person name="Jaros S."/>
            <person name="Januszkiewicz K."/>
            <person name="Wedrychowicz H."/>
        </authorList>
    </citation>
    <scope>NUCLEOTIDE SEQUENCE [LARGE SCALE GENOMIC DNA]</scope>
    <source>
        <strain evidence="1 2">GAS499</strain>
    </source>
</reference>
<evidence type="ECO:0000313" key="2">
    <source>
        <dbReference type="Proteomes" id="UP000189935"/>
    </source>
</evidence>
<name>A0A1M6S106_9BRAD</name>
<organism evidence="1 2">
    <name type="scientific">Bradyrhizobium lablabi</name>
    <dbReference type="NCBI Taxonomy" id="722472"/>
    <lineage>
        <taxon>Bacteria</taxon>
        <taxon>Pseudomonadati</taxon>
        <taxon>Pseudomonadota</taxon>
        <taxon>Alphaproteobacteria</taxon>
        <taxon>Hyphomicrobiales</taxon>
        <taxon>Nitrobacteraceae</taxon>
        <taxon>Bradyrhizobium</taxon>
    </lineage>
</organism>
<dbReference type="EMBL" id="LT670844">
    <property type="protein sequence ID" value="SHK38383.1"/>
    <property type="molecule type" value="Genomic_DNA"/>
</dbReference>
<dbReference type="Proteomes" id="UP000189935">
    <property type="component" value="Chromosome I"/>
</dbReference>
<accession>A0A1M6S106</accession>
<sequence>MSIPFKTIRSRAEKRKGGAKALQALLPPKPEEKALARLGDDRAPARAQIWSQAAVPNPNPSSPRYFCSCLIRR</sequence>
<evidence type="ECO:0000313" key="1">
    <source>
        <dbReference type="EMBL" id="SHK38383.1"/>
    </source>
</evidence>